<dbReference type="RefSeq" id="WP_082679062.1">
    <property type="nucleotide sequence ID" value="NZ_KQ130434.1"/>
</dbReference>
<dbReference type="EMBL" id="JACT01000001">
    <property type="protein sequence ID" value="KMS58573.1"/>
    <property type="molecule type" value="Genomic_DNA"/>
</dbReference>
<sequence>MRLSPNFTLAEFTASATAIAQRIGNTPNAAQIASMKMLCIKVLEPLRAQFGRPVHLSSGFRTPKLCLAVGSSVDSQHARGEAADIEIPGIDNVTVARFIRDRMAFDQLILENHVRGQPNSGWIHVSYRDGRLRKDVLTYSRRTYFKGLLV</sequence>
<accession>A0A0J7Y5B5</accession>
<evidence type="ECO:0000259" key="1">
    <source>
        <dbReference type="Pfam" id="PF08291"/>
    </source>
</evidence>
<dbReference type="AlphaFoldDB" id="A0A0J7Y5B5"/>
<gene>
    <name evidence="2" type="ORF">V473_10825</name>
</gene>
<dbReference type="STRING" id="1420583.V473_10825"/>
<dbReference type="Proteomes" id="UP000052232">
    <property type="component" value="Unassembled WGS sequence"/>
</dbReference>
<dbReference type="Pfam" id="PF08291">
    <property type="entry name" value="Peptidase_M15_3"/>
    <property type="match status" value="1"/>
</dbReference>
<dbReference type="InterPro" id="IPR009045">
    <property type="entry name" value="Zn_M74/Hedgehog-like"/>
</dbReference>
<dbReference type="Gene3D" id="3.30.1380.10">
    <property type="match status" value="1"/>
</dbReference>
<reference evidence="2 3" key="1">
    <citation type="journal article" date="2015" name="G3 (Bethesda)">
        <title>Insights into Ongoing Evolution of the Hexachlorocyclohexane Catabolic Pathway from Comparative Genomics of Ten Sphingomonadaceae Strains.</title>
        <authorList>
            <person name="Pearce S.L."/>
            <person name="Oakeshott J.G."/>
            <person name="Pandey G."/>
        </authorList>
    </citation>
    <scope>NUCLEOTIDE SEQUENCE [LARGE SCALE GENOMIC DNA]</scope>
    <source>
        <strain evidence="2 3">LL01</strain>
    </source>
</reference>
<dbReference type="InterPro" id="IPR013230">
    <property type="entry name" value="Peptidase_M15A_C"/>
</dbReference>
<evidence type="ECO:0000313" key="2">
    <source>
        <dbReference type="EMBL" id="KMS58573.1"/>
    </source>
</evidence>
<name>A0A0J7Y5B5_9SPHN</name>
<proteinExistence type="predicted"/>
<dbReference type="SUPFAM" id="SSF55166">
    <property type="entry name" value="Hedgehog/DD-peptidase"/>
    <property type="match status" value="1"/>
</dbReference>
<feature type="domain" description="Peptidase M15A C-terminal" evidence="1">
    <location>
        <begin position="6"/>
        <end position="112"/>
    </location>
</feature>
<evidence type="ECO:0000313" key="3">
    <source>
        <dbReference type="Proteomes" id="UP000052232"/>
    </source>
</evidence>
<organism evidence="2 3">
    <name type="scientific">Sphingobium cupriresistens LL01</name>
    <dbReference type="NCBI Taxonomy" id="1420583"/>
    <lineage>
        <taxon>Bacteria</taxon>
        <taxon>Pseudomonadati</taxon>
        <taxon>Pseudomonadota</taxon>
        <taxon>Alphaproteobacteria</taxon>
        <taxon>Sphingomonadales</taxon>
        <taxon>Sphingomonadaceae</taxon>
        <taxon>Sphingobium</taxon>
    </lineage>
</organism>
<dbReference type="PATRIC" id="fig|1420583.3.peg.2178"/>
<protein>
    <submittedName>
        <fullName evidence="2">Peptidase M15</fullName>
    </submittedName>
</protein>
<comment type="caution">
    <text evidence="2">The sequence shown here is derived from an EMBL/GenBank/DDBJ whole genome shotgun (WGS) entry which is preliminary data.</text>
</comment>
<keyword evidence="3" id="KW-1185">Reference proteome</keyword>